<dbReference type="InterPro" id="IPR036249">
    <property type="entry name" value="Thioredoxin-like_sf"/>
</dbReference>
<name>A0A2M8EY99_9BACT</name>
<proteinExistence type="predicted"/>
<protein>
    <submittedName>
        <fullName evidence="2">NrdH-redoxin</fullName>
    </submittedName>
</protein>
<dbReference type="PROSITE" id="PS51354">
    <property type="entry name" value="GLUTAREDOXIN_2"/>
    <property type="match status" value="1"/>
</dbReference>
<dbReference type="Proteomes" id="UP000231383">
    <property type="component" value="Unassembled WGS sequence"/>
</dbReference>
<gene>
    <name evidence="2" type="ORF">CO051_04205</name>
</gene>
<organism evidence="2 3">
    <name type="scientific">Candidatus Roizmanbacteria bacterium CG_4_9_14_0_2_um_filter_39_13</name>
    <dbReference type="NCBI Taxonomy" id="1974839"/>
    <lineage>
        <taxon>Bacteria</taxon>
        <taxon>Candidatus Roizmaniibacteriota</taxon>
    </lineage>
</organism>
<dbReference type="CDD" id="cd02976">
    <property type="entry name" value="NrdH"/>
    <property type="match status" value="1"/>
</dbReference>
<dbReference type="EMBL" id="PFSC01000115">
    <property type="protein sequence ID" value="PJC31360.1"/>
    <property type="molecule type" value="Genomic_DNA"/>
</dbReference>
<comment type="caution">
    <text evidence="2">The sequence shown here is derived from an EMBL/GenBank/DDBJ whole genome shotgun (WGS) entry which is preliminary data.</text>
</comment>
<evidence type="ECO:0000259" key="1">
    <source>
        <dbReference type="Pfam" id="PF00462"/>
    </source>
</evidence>
<evidence type="ECO:0000313" key="3">
    <source>
        <dbReference type="Proteomes" id="UP000231383"/>
    </source>
</evidence>
<accession>A0A2M8EY99</accession>
<dbReference type="AlphaFoldDB" id="A0A2M8EY99"/>
<evidence type="ECO:0000313" key="2">
    <source>
        <dbReference type="EMBL" id="PJC31360.1"/>
    </source>
</evidence>
<reference evidence="3" key="1">
    <citation type="submission" date="2017-09" db="EMBL/GenBank/DDBJ databases">
        <title>Depth-based differentiation of microbial function through sediment-hosted aquifers and enrichment of novel symbionts in the deep terrestrial subsurface.</title>
        <authorList>
            <person name="Probst A.J."/>
            <person name="Ladd B."/>
            <person name="Jarett J.K."/>
            <person name="Geller-Mcgrath D.E."/>
            <person name="Sieber C.M.K."/>
            <person name="Emerson J.B."/>
            <person name="Anantharaman K."/>
            <person name="Thomas B.C."/>
            <person name="Malmstrom R."/>
            <person name="Stieglmeier M."/>
            <person name="Klingl A."/>
            <person name="Woyke T."/>
            <person name="Ryan C.M."/>
            <person name="Banfield J.F."/>
        </authorList>
    </citation>
    <scope>NUCLEOTIDE SEQUENCE [LARGE SCALE GENOMIC DNA]</scope>
</reference>
<dbReference type="Pfam" id="PF00462">
    <property type="entry name" value="Glutaredoxin"/>
    <property type="match status" value="1"/>
</dbReference>
<feature type="domain" description="Glutaredoxin" evidence="1">
    <location>
        <begin position="4"/>
        <end position="56"/>
    </location>
</feature>
<sequence length="82" mass="9154">MTNVKVYSTTTCPYCHMLKSYLKEKNVAFEDIVLDYNPDKAAEALHVCQSMSVPCTHITKDDGKEAVIVGFNKEAINKELGL</sequence>
<dbReference type="Gene3D" id="3.40.30.10">
    <property type="entry name" value="Glutaredoxin"/>
    <property type="match status" value="1"/>
</dbReference>
<dbReference type="InterPro" id="IPR002109">
    <property type="entry name" value="Glutaredoxin"/>
</dbReference>
<dbReference type="SUPFAM" id="SSF52833">
    <property type="entry name" value="Thioredoxin-like"/>
    <property type="match status" value="1"/>
</dbReference>